<dbReference type="RefSeq" id="WP_241444142.1">
    <property type="nucleotide sequence ID" value="NZ_BSUJ01000001.1"/>
</dbReference>
<feature type="transmembrane region" description="Helical" evidence="7">
    <location>
        <begin position="82"/>
        <end position="99"/>
    </location>
</feature>
<comment type="similarity">
    <text evidence="2">Belongs to the UPF0073 (Hly-III) family.</text>
</comment>
<dbReference type="EMBL" id="BSUJ01000001">
    <property type="protein sequence ID" value="GMA20545.1"/>
    <property type="molecule type" value="Genomic_DNA"/>
</dbReference>
<feature type="transmembrane region" description="Helical" evidence="7">
    <location>
        <begin position="158"/>
        <end position="179"/>
    </location>
</feature>
<dbReference type="PANTHER" id="PTHR20855:SF3">
    <property type="entry name" value="LD03007P"/>
    <property type="match status" value="1"/>
</dbReference>
<keyword evidence="3" id="KW-1003">Cell membrane</keyword>
<dbReference type="InterPro" id="IPR005744">
    <property type="entry name" value="Hy-lIII"/>
</dbReference>
<evidence type="ECO:0000256" key="4">
    <source>
        <dbReference type="ARBA" id="ARBA00022692"/>
    </source>
</evidence>
<evidence type="ECO:0000313" key="9">
    <source>
        <dbReference type="Proteomes" id="UP001157109"/>
    </source>
</evidence>
<reference evidence="9" key="1">
    <citation type="journal article" date="2019" name="Int. J. Syst. Evol. Microbiol.">
        <title>The Global Catalogue of Microorganisms (GCM) 10K type strain sequencing project: providing services to taxonomists for standard genome sequencing and annotation.</title>
        <authorList>
            <consortium name="The Broad Institute Genomics Platform"/>
            <consortium name="The Broad Institute Genome Sequencing Center for Infectious Disease"/>
            <person name="Wu L."/>
            <person name="Ma J."/>
        </authorList>
    </citation>
    <scope>NUCLEOTIDE SEQUENCE [LARGE SCALE GENOMIC DNA]</scope>
    <source>
        <strain evidence="9">NBRC 105830</strain>
    </source>
</reference>
<accession>A0ABQ6HPY8</accession>
<feature type="transmembrane region" description="Helical" evidence="7">
    <location>
        <begin position="131"/>
        <end position="151"/>
    </location>
</feature>
<organism evidence="8 9">
    <name type="scientific">Arsenicicoccus piscis</name>
    <dbReference type="NCBI Taxonomy" id="673954"/>
    <lineage>
        <taxon>Bacteria</taxon>
        <taxon>Bacillati</taxon>
        <taxon>Actinomycetota</taxon>
        <taxon>Actinomycetes</taxon>
        <taxon>Micrococcales</taxon>
        <taxon>Intrasporangiaceae</taxon>
        <taxon>Arsenicicoccus</taxon>
    </lineage>
</organism>
<keyword evidence="4 7" id="KW-0812">Transmembrane</keyword>
<dbReference type="Proteomes" id="UP001157109">
    <property type="component" value="Unassembled WGS sequence"/>
</dbReference>
<protein>
    <submittedName>
        <fullName evidence="8">DNA-binding protein</fullName>
    </submittedName>
</protein>
<sequence length="221" mass="24091">MSADLVAAVKPHLRGWIHTVTAPLALIAGAVLIWVAPSDKAKIAALIFVLTAVQLFGTSAIYHRGHWSPRVHQVLKRLDHANIFLIIAGSYTPFAALLLEEGTARTLLWIVWAGALAGMAFRVFWVHAPRWLYTPMYVALGWVAVFYFAPLAKTGGPLVMTLLTVGGVLYTLGAVVYGLRRPDPAPKWFGFHEIFHVFTVLAFLAHFTAVSLIVVGSPALA</sequence>
<feature type="transmembrane region" description="Helical" evidence="7">
    <location>
        <begin position="15"/>
        <end position="36"/>
    </location>
</feature>
<dbReference type="NCBIfam" id="TIGR01065">
    <property type="entry name" value="hlyIII"/>
    <property type="match status" value="1"/>
</dbReference>
<feature type="transmembrane region" description="Helical" evidence="7">
    <location>
        <begin position="194"/>
        <end position="215"/>
    </location>
</feature>
<comment type="caution">
    <text evidence="8">The sequence shown here is derived from an EMBL/GenBank/DDBJ whole genome shotgun (WGS) entry which is preliminary data.</text>
</comment>
<evidence type="ECO:0000256" key="2">
    <source>
        <dbReference type="ARBA" id="ARBA00008488"/>
    </source>
</evidence>
<evidence type="ECO:0000256" key="6">
    <source>
        <dbReference type="ARBA" id="ARBA00023136"/>
    </source>
</evidence>
<evidence type="ECO:0000256" key="7">
    <source>
        <dbReference type="SAM" id="Phobius"/>
    </source>
</evidence>
<dbReference type="InterPro" id="IPR004254">
    <property type="entry name" value="AdipoR/HlyIII-related"/>
</dbReference>
<evidence type="ECO:0000256" key="5">
    <source>
        <dbReference type="ARBA" id="ARBA00022989"/>
    </source>
</evidence>
<keyword evidence="9" id="KW-1185">Reference proteome</keyword>
<name>A0ABQ6HPY8_9MICO</name>
<keyword evidence="6 7" id="KW-0472">Membrane</keyword>
<evidence type="ECO:0000256" key="3">
    <source>
        <dbReference type="ARBA" id="ARBA00022475"/>
    </source>
</evidence>
<evidence type="ECO:0000256" key="1">
    <source>
        <dbReference type="ARBA" id="ARBA00004651"/>
    </source>
</evidence>
<feature type="transmembrane region" description="Helical" evidence="7">
    <location>
        <begin position="43"/>
        <end position="62"/>
    </location>
</feature>
<proteinExistence type="inferred from homology"/>
<gene>
    <name evidence="8" type="ORF">GCM10025862_25660</name>
</gene>
<dbReference type="GO" id="GO:0003677">
    <property type="term" value="F:DNA binding"/>
    <property type="evidence" value="ECO:0007669"/>
    <property type="project" value="UniProtKB-KW"/>
</dbReference>
<feature type="transmembrane region" description="Helical" evidence="7">
    <location>
        <begin position="106"/>
        <end position="125"/>
    </location>
</feature>
<comment type="subcellular location">
    <subcellularLocation>
        <location evidence="1">Cell membrane</location>
        <topology evidence="1">Multi-pass membrane protein</topology>
    </subcellularLocation>
</comment>
<dbReference type="Pfam" id="PF03006">
    <property type="entry name" value="HlyIII"/>
    <property type="match status" value="1"/>
</dbReference>
<evidence type="ECO:0000313" key="8">
    <source>
        <dbReference type="EMBL" id="GMA20545.1"/>
    </source>
</evidence>
<dbReference type="PANTHER" id="PTHR20855">
    <property type="entry name" value="ADIPOR/PROGESTIN RECEPTOR-RELATED"/>
    <property type="match status" value="1"/>
</dbReference>
<keyword evidence="8" id="KW-0238">DNA-binding</keyword>
<keyword evidence="5 7" id="KW-1133">Transmembrane helix</keyword>